<name>A0ABW3LFB7_9BACL</name>
<protein>
    <submittedName>
        <fullName evidence="4">PAS domain S-box protein</fullName>
    </submittedName>
</protein>
<feature type="domain" description="PAS" evidence="1">
    <location>
        <begin position="144"/>
        <end position="214"/>
    </location>
</feature>
<dbReference type="Pfam" id="PF08447">
    <property type="entry name" value="PAS_3"/>
    <property type="match status" value="1"/>
</dbReference>
<feature type="domain" description="PAC" evidence="2">
    <location>
        <begin position="83"/>
        <end position="136"/>
    </location>
</feature>
<evidence type="ECO:0000259" key="2">
    <source>
        <dbReference type="PROSITE" id="PS50113"/>
    </source>
</evidence>
<dbReference type="InterPro" id="IPR013655">
    <property type="entry name" value="PAS_fold_3"/>
</dbReference>
<dbReference type="CDD" id="cd00130">
    <property type="entry name" value="PAS"/>
    <property type="match status" value="4"/>
</dbReference>
<feature type="domain" description="PAC" evidence="2">
    <location>
        <begin position="591"/>
        <end position="642"/>
    </location>
</feature>
<dbReference type="InterPro" id="IPR043128">
    <property type="entry name" value="Rev_trsase/Diguanyl_cyclase"/>
</dbReference>
<dbReference type="Pfam" id="PF00989">
    <property type="entry name" value="PAS"/>
    <property type="match status" value="1"/>
</dbReference>
<keyword evidence="5" id="KW-1185">Reference proteome</keyword>
<dbReference type="Pfam" id="PF08448">
    <property type="entry name" value="PAS_4"/>
    <property type="match status" value="3"/>
</dbReference>
<evidence type="ECO:0000313" key="4">
    <source>
        <dbReference type="EMBL" id="MFD1032639.1"/>
    </source>
</evidence>
<evidence type="ECO:0000259" key="3">
    <source>
        <dbReference type="PROSITE" id="PS50887"/>
    </source>
</evidence>
<dbReference type="Gene3D" id="3.30.450.20">
    <property type="entry name" value="PAS domain"/>
    <property type="match status" value="5"/>
</dbReference>
<dbReference type="PROSITE" id="PS50887">
    <property type="entry name" value="GGDEF"/>
    <property type="match status" value="1"/>
</dbReference>
<dbReference type="NCBIfam" id="TIGR00229">
    <property type="entry name" value="sensory_box"/>
    <property type="match status" value="5"/>
</dbReference>
<dbReference type="SUPFAM" id="SSF55073">
    <property type="entry name" value="Nucleotide cyclase"/>
    <property type="match status" value="1"/>
</dbReference>
<dbReference type="InterPro" id="IPR000700">
    <property type="entry name" value="PAS-assoc_C"/>
</dbReference>
<feature type="domain" description="PAS" evidence="1">
    <location>
        <begin position="518"/>
        <end position="588"/>
    </location>
</feature>
<dbReference type="InterPro" id="IPR001610">
    <property type="entry name" value="PAC"/>
</dbReference>
<dbReference type="InterPro" id="IPR000014">
    <property type="entry name" value="PAS"/>
</dbReference>
<dbReference type="Gene3D" id="3.30.70.270">
    <property type="match status" value="1"/>
</dbReference>
<dbReference type="PROSITE" id="PS50113">
    <property type="entry name" value="PAC"/>
    <property type="match status" value="3"/>
</dbReference>
<dbReference type="Pfam" id="PF00990">
    <property type="entry name" value="GGDEF"/>
    <property type="match status" value="1"/>
</dbReference>
<gene>
    <name evidence="4" type="ORF">ACFQ1X_14455</name>
</gene>
<dbReference type="RefSeq" id="WP_144838573.1">
    <property type="nucleotide sequence ID" value="NZ_JBHTKI010000022.1"/>
</dbReference>
<evidence type="ECO:0000313" key="5">
    <source>
        <dbReference type="Proteomes" id="UP001597109"/>
    </source>
</evidence>
<evidence type="ECO:0000259" key="1">
    <source>
        <dbReference type="PROSITE" id="PS50112"/>
    </source>
</evidence>
<dbReference type="SMART" id="SM00091">
    <property type="entry name" value="PAS"/>
    <property type="match status" value="5"/>
</dbReference>
<organism evidence="4 5">
    <name type="scientific">Metaplanococcus flavidus</name>
    <dbReference type="NCBI Taxonomy" id="569883"/>
    <lineage>
        <taxon>Bacteria</taxon>
        <taxon>Bacillati</taxon>
        <taxon>Bacillota</taxon>
        <taxon>Bacilli</taxon>
        <taxon>Bacillales</taxon>
        <taxon>Caryophanaceae</taxon>
        <taxon>Metaplanococcus</taxon>
    </lineage>
</organism>
<dbReference type="InterPro" id="IPR013656">
    <property type="entry name" value="PAS_4"/>
</dbReference>
<comment type="caution">
    <text evidence="4">The sequence shown here is derived from an EMBL/GenBank/DDBJ whole genome shotgun (WGS) entry which is preliminary data.</text>
</comment>
<dbReference type="SUPFAM" id="SSF55785">
    <property type="entry name" value="PYP-like sensor domain (PAS domain)"/>
    <property type="match status" value="5"/>
</dbReference>
<feature type="domain" description="GGDEF" evidence="3">
    <location>
        <begin position="674"/>
        <end position="807"/>
    </location>
</feature>
<dbReference type="InterPro" id="IPR035965">
    <property type="entry name" value="PAS-like_dom_sf"/>
</dbReference>
<feature type="domain" description="PAS" evidence="1">
    <location>
        <begin position="393"/>
        <end position="436"/>
    </location>
</feature>
<dbReference type="InterPro" id="IPR013767">
    <property type="entry name" value="PAS_fold"/>
</dbReference>
<dbReference type="PANTHER" id="PTHR44757:SF2">
    <property type="entry name" value="BIOFILM ARCHITECTURE MAINTENANCE PROTEIN MBAA"/>
    <property type="match status" value="1"/>
</dbReference>
<sequence>MKDFAEKLSPDILASTALLDLIQDPVFLMEKDHDSFRYIYTNPAALTILKQQELVGRRIEDVLSPKKSRQFNEYYRKVQSTHQPFEFTDITKTDNTEFIGETVLNPIMAEDGECLYILAIVRDVTERELKKQNLHKTQRDIEIERKRLNSLVEYNGNAVFEFDEQKNFVNLNKMVTDYIGFSEEELIGKSILSLVADSSLEETLANFDQSLTGQSLDFEANIYTKERQIDTFQMNTIPIIVEEKVIGVYVIAKGITEQKKTERLLQESEQRYKSLFDNHPHGILTFERNGNLVSINAGTEQITGYTLEELAAELFLSIILPEDTEKVLHHFYKAIDEKHPEQYQLTFRHKNSRLMELQTMNIPIIVNNELVGIHGIVTDITEINRAQKALTEAKKELEVFWGNSTDPIFYIDTKGDILKMNPAFEETFGFTEEEMVTGKGTIIPQHMKSDQFNIVEKILNGETVNSHDTIRMTKSGTPLNIISSYSPVRNADKEIIGATIIYKNVTELKMAEKELQKSQEKYKIITESTFDIVTMINLDGLIEYVSPAYDTISGYPADTCIGTSFMTNVHPEDAAILTESVSSLLDGGKPAAVEIRFLHKKGHYIWMEVSPTPVLEKGKVKQVFTVSRDITERRRLQEEIAKMAFYDHLTGIPNRRTFDNELQKAIHQADASGKKVAILMLDGHKFKQINDLYGHDAGDGVIQEMAARLVDCVHPLGTAARLGGDEMGVVLPEIESLETAENMAKQILKSYEKPLSCNGVDIKIGVGIGISLYPDHSTNERQLIKFADLALYEAKKMGRDAYSVYNFAAEQISDPLNKKQESK</sequence>
<feature type="domain" description="PAS" evidence="1">
    <location>
        <begin position="268"/>
        <end position="338"/>
    </location>
</feature>
<dbReference type="InterPro" id="IPR029787">
    <property type="entry name" value="Nucleotide_cyclase"/>
</dbReference>
<reference evidence="5" key="1">
    <citation type="journal article" date="2019" name="Int. J. Syst. Evol. Microbiol.">
        <title>The Global Catalogue of Microorganisms (GCM) 10K type strain sequencing project: providing services to taxonomists for standard genome sequencing and annotation.</title>
        <authorList>
            <consortium name="The Broad Institute Genomics Platform"/>
            <consortium name="The Broad Institute Genome Sequencing Center for Infectious Disease"/>
            <person name="Wu L."/>
            <person name="Ma J."/>
        </authorList>
    </citation>
    <scope>NUCLEOTIDE SEQUENCE [LARGE SCALE GENOMIC DNA]</scope>
    <source>
        <strain evidence="5">CCUG 56756</strain>
    </source>
</reference>
<dbReference type="NCBIfam" id="TIGR00254">
    <property type="entry name" value="GGDEF"/>
    <property type="match status" value="1"/>
</dbReference>
<dbReference type="EMBL" id="JBHTKI010000022">
    <property type="protein sequence ID" value="MFD1032639.1"/>
    <property type="molecule type" value="Genomic_DNA"/>
</dbReference>
<dbReference type="SMART" id="SM00086">
    <property type="entry name" value="PAC"/>
    <property type="match status" value="4"/>
</dbReference>
<dbReference type="PANTHER" id="PTHR44757">
    <property type="entry name" value="DIGUANYLATE CYCLASE DGCP"/>
    <property type="match status" value="1"/>
</dbReference>
<proteinExistence type="predicted"/>
<dbReference type="PROSITE" id="PS50112">
    <property type="entry name" value="PAS"/>
    <property type="match status" value="4"/>
</dbReference>
<dbReference type="InterPro" id="IPR000160">
    <property type="entry name" value="GGDEF_dom"/>
</dbReference>
<dbReference type="Proteomes" id="UP001597109">
    <property type="component" value="Unassembled WGS sequence"/>
</dbReference>
<accession>A0ABW3LFB7</accession>
<dbReference type="SMART" id="SM00267">
    <property type="entry name" value="GGDEF"/>
    <property type="match status" value="1"/>
</dbReference>
<dbReference type="InterPro" id="IPR052155">
    <property type="entry name" value="Biofilm_reg_signaling"/>
</dbReference>
<dbReference type="CDD" id="cd01949">
    <property type="entry name" value="GGDEF"/>
    <property type="match status" value="1"/>
</dbReference>
<feature type="domain" description="PAC" evidence="2">
    <location>
        <begin position="465"/>
        <end position="517"/>
    </location>
</feature>